<sequence>MELEKCTGNYHPKWFGLAVQALIILSKENIQTCPSVEIAQYLKSEATLLRKILAVLAKEGFLDTREGRDGGYRLKKEPESITLEEVYQAFQVSSPLCYGIKESAGTHPFGVEMKAIYNEITGEMDRSMREVLGRYTIADLAKRLNADTSV</sequence>
<dbReference type="EMBL" id="JACXJA010000001">
    <property type="protein sequence ID" value="MBD2860596.1"/>
    <property type="molecule type" value="Genomic_DNA"/>
</dbReference>
<proteinExistence type="predicted"/>
<keyword evidence="2" id="KW-1185">Reference proteome</keyword>
<dbReference type="SUPFAM" id="SSF46785">
    <property type="entry name" value="Winged helix' DNA-binding domain"/>
    <property type="match status" value="1"/>
</dbReference>
<dbReference type="PANTHER" id="PTHR33221">
    <property type="entry name" value="WINGED HELIX-TURN-HELIX TRANSCRIPTIONAL REGULATOR, RRF2 FAMILY"/>
    <property type="match status" value="1"/>
</dbReference>
<dbReference type="GO" id="GO:0003700">
    <property type="term" value="F:DNA-binding transcription factor activity"/>
    <property type="evidence" value="ECO:0007669"/>
    <property type="project" value="TreeGrafter"/>
</dbReference>
<organism evidence="1 2">
    <name type="scientific">Paenibacillus oceani</name>
    <dbReference type="NCBI Taxonomy" id="2772510"/>
    <lineage>
        <taxon>Bacteria</taxon>
        <taxon>Bacillati</taxon>
        <taxon>Bacillota</taxon>
        <taxon>Bacilli</taxon>
        <taxon>Bacillales</taxon>
        <taxon>Paenibacillaceae</taxon>
        <taxon>Paenibacillus</taxon>
    </lineage>
</organism>
<dbReference type="Proteomes" id="UP000639396">
    <property type="component" value="Unassembled WGS sequence"/>
</dbReference>
<protein>
    <submittedName>
        <fullName evidence="1">Rrf2 family transcriptional regulator</fullName>
    </submittedName>
</protein>
<comment type="caution">
    <text evidence="1">The sequence shown here is derived from an EMBL/GenBank/DDBJ whole genome shotgun (WGS) entry which is preliminary data.</text>
</comment>
<dbReference type="PANTHER" id="PTHR33221:SF15">
    <property type="entry name" value="HTH-TYPE TRANSCRIPTIONAL REGULATOR YWGB-RELATED"/>
    <property type="match status" value="1"/>
</dbReference>
<reference evidence="1" key="1">
    <citation type="submission" date="2020-09" db="EMBL/GenBank/DDBJ databases">
        <title>A novel bacterium of genus Paenibacillus, isolated from South China Sea.</title>
        <authorList>
            <person name="Huang H."/>
            <person name="Mo K."/>
            <person name="Hu Y."/>
        </authorList>
    </citation>
    <scope>NUCLEOTIDE SEQUENCE</scope>
    <source>
        <strain evidence="1">IB182363</strain>
    </source>
</reference>
<dbReference type="RefSeq" id="WP_190923847.1">
    <property type="nucleotide sequence ID" value="NZ_JACXJA010000001.1"/>
</dbReference>
<evidence type="ECO:0000313" key="2">
    <source>
        <dbReference type="Proteomes" id="UP000639396"/>
    </source>
</evidence>
<gene>
    <name evidence="1" type="ORF">IDH45_01165</name>
</gene>
<dbReference type="PROSITE" id="PS51197">
    <property type="entry name" value="HTH_RRF2_2"/>
    <property type="match status" value="1"/>
</dbReference>
<dbReference type="GO" id="GO:0005829">
    <property type="term" value="C:cytosol"/>
    <property type="evidence" value="ECO:0007669"/>
    <property type="project" value="TreeGrafter"/>
</dbReference>
<name>A0A927GXA0_9BACL</name>
<dbReference type="InterPro" id="IPR036390">
    <property type="entry name" value="WH_DNA-bd_sf"/>
</dbReference>
<dbReference type="AlphaFoldDB" id="A0A927GXA0"/>
<evidence type="ECO:0000313" key="1">
    <source>
        <dbReference type="EMBL" id="MBD2860596.1"/>
    </source>
</evidence>
<dbReference type="Gene3D" id="1.10.10.10">
    <property type="entry name" value="Winged helix-like DNA-binding domain superfamily/Winged helix DNA-binding domain"/>
    <property type="match status" value="1"/>
</dbReference>
<dbReference type="Pfam" id="PF02082">
    <property type="entry name" value="Rrf2"/>
    <property type="match status" value="1"/>
</dbReference>
<dbReference type="InterPro" id="IPR036388">
    <property type="entry name" value="WH-like_DNA-bd_sf"/>
</dbReference>
<dbReference type="InterPro" id="IPR000944">
    <property type="entry name" value="Tscrpt_reg_Rrf2"/>
</dbReference>
<accession>A0A927GXA0</accession>